<feature type="compositionally biased region" description="Low complexity" evidence="7">
    <location>
        <begin position="110"/>
        <end position="123"/>
    </location>
</feature>
<keyword evidence="4 8" id="KW-1133">Transmembrane helix</keyword>
<feature type="compositionally biased region" description="Low complexity" evidence="7">
    <location>
        <begin position="24"/>
        <end position="36"/>
    </location>
</feature>
<feature type="compositionally biased region" description="Low complexity" evidence="7">
    <location>
        <begin position="402"/>
        <end position="417"/>
    </location>
</feature>
<evidence type="ECO:0000313" key="10">
    <source>
        <dbReference type="EMBL" id="WFD47979.1"/>
    </source>
</evidence>
<feature type="compositionally biased region" description="Low complexity" evidence="7">
    <location>
        <begin position="8"/>
        <end position="17"/>
    </location>
</feature>
<dbReference type="Gene3D" id="2.30.29.30">
    <property type="entry name" value="Pleckstrin-homology domain (PH domain)/Phosphotyrosine-binding domain (PTB)"/>
    <property type="match status" value="1"/>
</dbReference>
<dbReference type="Proteomes" id="UP000818624">
    <property type="component" value="Chromosome 2"/>
</dbReference>
<evidence type="ECO:0000313" key="11">
    <source>
        <dbReference type="Proteomes" id="UP000818624"/>
    </source>
</evidence>
<feature type="region of interest" description="Disordered" evidence="7">
    <location>
        <begin position="656"/>
        <end position="689"/>
    </location>
</feature>
<evidence type="ECO:0000256" key="3">
    <source>
        <dbReference type="ARBA" id="ARBA00022692"/>
    </source>
</evidence>
<evidence type="ECO:0000256" key="1">
    <source>
        <dbReference type="ARBA" id="ARBA00004167"/>
    </source>
</evidence>
<gene>
    <name evidence="10" type="ORF">GLX27_002644</name>
</gene>
<dbReference type="SMART" id="SM00568">
    <property type="entry name" value="GRAM"/>
    <property type="match status" value="1"/>
</dbReference>
<dbReference type="Pfam" id="PF16016">
    <property type="entry name" value="VASt"/>
    <property type="match status" value="1"/>
</dbReference>
<feature type="region of interest" description="Disordered" evidence="7">
    <location>
        <begin position="349"/>
        <end position="381"/>
    </location>
</feature>
<evidence type="ECO:0000256" key="7">
    <source>
        <dbReference type="SAM" id="MobiDB-lite"/>
    </source>
</evidence>
<dbReference type="InterPro" id="IPR011993">
    <property type="entry name" value="PH-like_dom_sf"/>
</dbReference>
<reference evidence="10 11" key="1">
    <citation type="journal article" date="2020" name="Elife">
        <title>Loss of centromere function drives karyotype evolution in closely related Malassezia species.</title>
        <authorList>
            <person name="Sankaranarayanan S.R."/>
            <person name="Ianiri G."/>
            <person name="Coelho M.A."/>
            <person name="Reza M.H."/>
            <person name="Thimmappa B.C."/>
            <person name="Ganguly P."/>
            <person name="Vadnala R.N."/>
            <person name="Sun S."/>
            <person name="Siddharthan R."/>
            <person name="Tellgren-Roth C."/>
            <person name="Dawson T.L."/>
            <person name="Heitman J."/>
            <person name="Sanyal K."/>
        </authorList>
    </citation>
    <scope>NUCLEOTIDE SEQUENCE [LARGE SCALE GENOMIC DNA]</scope>
    <source>
        <strain evidence="10">CBS14141</strain>
    </source>
</reference>
<feature type="compositionally biased region" description="Polar residues" evidence="7">
    <location>
        <begin position="139"/>
        <end position="161"/>
    </location>
</feature>
<evidence type="ECO:0000256" key="2">
    <source>
        <dbReference type="ARBA" id="ARBA00006582"/>
    </source>
</evidence>
<feature type="region of interest" description="Disordered" evidence="7">
    <location>
        <begin position="136"/>
        <end position="170"/>
    </location>
</feature>
<accession>A0ABY8ESP0</accession>
<feature type="compositionally biased region" description="Basic and acidic residues" evidence="7">
    <location>
        <begin position="357"/>
        <end position="370"/>
    </location>
</feature>
<organism evidence="10 11">
    <name type="scientific">Malassezia furfur</name>
    <name type="common">Pityriasis versicolor infection agent</name>
    <name type="synonym">Pityrosporum furfur</name>
    <dbReference type="NCBI Taxonomy" id="55194"/>
    <lineage>
        <taxon>Eukaryota</taxon>
        <taxon>Fungi</taxon>
        <taxon>Dikarya</taxon>
        <taxon>Basidiomycota</taxon>
        <taxon>Ustilaginomycotina</taxon>
        <taxon>Malasseziomycetes</taxon>
        <taxon>Malasseziales</taxon>
        <taxon>Malasseziaceae</taxon>
        <taxon>Malassezia</taxon>
    </lineage>
</organism>
<feature type="transmembrane region" description="Helical" evidence="8">
    <location>
        <begin position="715"/>
        <end position="734"/>
    </location>
</feature>
<evidence type="ECO:0000256" key="8">
    <source>
        <dbReference type="SAM" id="Phobius"/>
    </source>
</evidence>
<keyword evidence="3 8" id="KW-0812">Transmembrane</keyword>
<feature type="compositionally biased region" description="Low complexity" evidence="7">
    <location>
        <begin position="658"/>
        <end position="689"/>
    </location>
</feature>
<dbReference type="PANTHER" id="PTHR23319:SF4">
    <property type="entry name" value="GRAM DOMAIN CONTAINING 1B, ISOFORM E"/>
    <property type="match status" value="1"/>
</dbReference>
<feature type="domain" description="VASt" evidence="9">
    <location>
        <begin position="457"/>
        <end position="628"/>
    </location>
</feature>
<feature type="region of interest" description="Disordered" evidence="7">
    <location>
        <begin position="393"/>
        <end position="446"/>
    </location>
</feature>
<dbReference type="InterPro" id="IPR031968">
    <property type="entry name" value="VASt"/>
</dbReference>
<dbReference type="InterPro" id="IPR051482">
    <property type="entry name" value="Cholesterol_transport"/>
</dbReference>
<feature type="compositionally biased region" description="Low complexity" evidence="7">
    <location>
        <begin position="82"/>
        <end position="101"/>
    </location>
</feature>
<comment type="subcellular location">
    <subcellularLocation>
        <location evidence="1">Membrane</location>
        <topology evidence="1">Single-pass membrane protein</topology>
    </subcellularLocation>
</comment>
<evidence type="ECO:0000256" key="4">
    <source>
        <dbReference type="ARBA" id="ARBA00022989"/>
    </source>
</evidence>
<proteinExistence type="inferred from homology"/>
<dbReference type="PANTHER" id="PTHR23319">
    <property type="entry name" value="GRAM DOMAIN CONTAINING 1B, ISOFORM E"/>
    <property type="match status" value="1"/>
</dbReference>
<feature type="region of interest" description="Disordered" evidence="7">
    <location>
        <begin position="1"/>
        <end position="123"/>
    </location>
</feature>
<dbReference type="Pfam" id="PF02893">
    <property type="entry name" value="GRAM"/>
    <property type="match status" value="1"/>
</dbReference>
<feature type="coiled-coil region" evidence="6">
    <location>
        <begin position="782"/>
        <end position="809"/>
    </location>
</feature>
<feature type="compositionally biased region" description="Acidic residues" evidence="7">
    <location>
        <begin position="420"/>
        <end position="439"/>
    </location>
</feature>
<evidence type="ECO:0000259" key="9">
    <source>
        <dbReference type="PROSITE" id="PS51778"/>
    </source>
</evidence>
<keyword evidence="11" id="KW-1185">Reference proteome</keyword>
<evidence type="ECO:0000256" key="6">
    <source>
        <dbReference type="SAM" id="Coils"/>
    </source>
</evidence>
<keyword evidence="5 8" id="KW-0472">Membrane</keyword>
<protein>
    <recommendedName>
        <fullName evidence="9">VASt domain-containing protein</fullName>
    </recommendedName>
</protein>
<dbReference type="PROSITE" id="PS51778">
    <property type="entry name" value="VAST"/>
    <property type="match status" value="1"/>
</dbReference>
<evidence type="ECO:0000256" key="5">
    <source>
        <dbReference type="ARBA" id="ARBA00023136"/>
    </source>
</evidence>
<keyword evidence="6" id="KW-0175">Coiled coil</keyword>
<dbReference type="CDD" id="cd13220">
    <property type="entry name" value="PH-GRAM_GRAMDC"/>
    <property type="match status" value="1"/>
</dbReference>
<sequence length="819" mass="88327">MTNPMPPTRSFSTSTSRVPEPTQSNAGGKSGSGAASPTRNSFSADAAVPQQFVGRDQSQTRPAPALTGLSVPPSLAALEPFPATNAAPYTTAPQAAAPAQTHDTSAPPRNSTDTAGNNGAATGAFRDLSTGAVIETDNEGNTTEPSLHPSIRSSNNASTAGPESPMAPEDEMSGLNAAAEFLIKDRMPARNAEGVAGSRPPSILNGHDDERYGDSWHEMGPQVTGFAIASSKRNDDFHTLFPSVPEDDFLIESYGCAISRELLIQGRMYVSEARVCFHSNIFGWVTSIVVPFADIVSIEKRNTAYLIPNAILIKTLQSKYHFSSLVTRDSTYSMLVNIWRLSQPSAAAQQTAMATDGAHETQSEDEKGGEKGVSGKGLSKRERLRRRLAIARHQAKKHNHGPSDAPAAAAGSSAASVHDGDDDMTESSSESEGENEESDPSSHRVTKCDCDAKKLHLANTVLDDTFDTTPKKLFHMLFCEDFMKTFLTENQHLTELKISNWENDEADKDVSAVRSVDYIKPLNGPIGPKQTHCKIKEEQLHIDFDDFCTTMTTTHTPDVPSGSSFYIKTRTCFMWAEHGRSRLLVTCAVEWTGRSMIKGIIDKASIEGQKQYYADLANAIRQHLSELGKADAQGGAAQGAGQAMRASNGTAAAVAKEAPVSPTSPTATPTAKAIEEPVSTPAAPASTSDAAPSILDNAQQFVQSLAESLGVQTSTLLLVGLIAFLLLSHLVVFFHGSPSSARTHTLPHHLGRPTLMSRNQPMTLRHATLMIDEEVRQTLEVLEKSRHLSEALEREIKMLRDTIQEQTQEYRERLGTGQI</sequence>
<comment type="similarity">
    <text evidence="2">Belongs to the YSP2 family.</text>
</comment>
<dbReference type="InterPro" id="IPR004182">
    <property type="entry name" value="GRAM"/>
</dbReference>
<dbReference type="EMBL" id="CP046235">
    <property type="protein sequence ID" value="WFD47979.1"/>
    <property type="molecule type" value="Genomic_DNA"/>
</dbReference>
<name>A0ABY8ESP0_MALFU</name>